<dbReference type="InterPro" id="IPR037765">
    <property type="entry name" value="C2B_Tricalbin"/>
</dbReference>
<feature type="domain" description="C2" evidence="13">
    <location>
        <begin position="314"/>
        <end position="446"/>
    </location>
</feature>
<dbReference type="GO" id="GO:0008289">
    <property type="term" value="F:lipid binding"/>
    <property type="evidence" value="ECO:0007669"/>
    <property type="project" value="UniProtKB-KW"/>
</dbReference>
<comment type="subcellular location">
    <subcellularLocation>
        <location evidence="1">Endoplasmic reticulum membrane</location>
    </subcellularLocation>
</comment>
<dbReference type="Pfam" id="PF25331">
    <property type="entry name" value="C2_Mug190_3rd"/>
    <property type="match status" value="1"/>
</dbReference>
<evidence type="ECO:0000256" key="12">
    <source>
        <dbReference type="SAM" id="Phobius"/>
    </source>
</evidence>
<dbReference type="Pfam" id="PF25669">
    <property type="entry name" value="SMP_MUG190-like"/>
    <property type="match status" value="1"/>
</dbReference>
<dbReference type="GO" id="GO:0005789">
    <property type="term" value="C:endoplasmic reticulum membrane"/>
    <property type="evidence" value="ECO:0007669"/>
    <property type="project" value="UniProtKB-SubCell"/>
</dbReference>
<dbReference type="EMBL" id="JARKIF010000014">
    <property type="protein sequence ID" value="KAJ7623317.1"/>
    <property type="molecule type" value="Genomic_DNA"/>
</dbReference>
<dbReference type="InterPro" id="IPR035892">
    <property type="entry name" value="C2_domain_sf"/>
</dbReference>
<feature type="compositionally biased region" description="Basic and acidic residues" evidence="11">
    <location>
        <begin position="1"/>
        <end position="19"/>
    </location>
</feature>
<dbReference type="InterPro" id="IPR057349">
    <property type="entry name" value="C2_Mug190_3rd"/>
</dbReference>
<dbReference type="PANTHER" id="PTHR47348:SF2">
    <property type="entry name" value="MEIOTICALLY UP-REGULATED 190 PROTEIN"/>
    <property type="match status" value="1"/>
</dbReference>
<gene>
    <name evidence="15" type="ORF">FB45DRAFT_925258</name>
</gene>
<evidence type="ECO:0000256" key="9">
    <source>
        <dbReference type="ARBA" id="ARBA00023121"/>
    </source>
</evidence>
<dbReference type="GO" id="GO:0006869">
    <property type="term" value="P:lipid transport"/>
    <property type="evidence" value="ECO:0007669"/>
    <property type="project" value="UniProtKB-KW"/>
</dbReference>
<keyword evidence="9" id="KW-0446">Lipid-binding</keyword>
<feature type="transmembrane region" description="Helical" evidence="12">
    <location>
        <begin position="90"/>
        <end position="109"/>
    </location>
</feature>
<evidence type="ECO:0000256" key="1">
    <source>
        <dbReference type="ARBA" id="ARBA00004586"/>
    </source>
</evidence>
<keyword evidence="7 12" id="KW-1133">Transmembrane helix</keyword>
<accession>A0AAD7BJQ2</accession>
<dbReference type="Gene3D" id="2.60.40.150">
    <property type="entry name" value="C2 domain"/>
    <property type="match status" value="2"/>
</dbReference>
<sequence length="949" mass="105703">MDHTVEDPVTHTHISLHDNDSDELQSVPQEQPPQNDAGMSRVVDVESHKFEASDNVRETKIRAAYIAALATLSASSAILIFSYFLGAAWAVPFLLFAPLVAATCVLHFWNPRVPQIQLKGEDTQLHKQSESPETALWLNAFLHALWPIVNPSLFISIADMLEDALKASLPKLIQGVRVADIGQGSEAIRILGMRSLDSGRTSEDEGDFVNLEVAMAYRAKETGRKLKDRSGNPHMLMEFSISGGVIIPVWLMPNPPFLSAMTLTLLGHPKVTLNCTPLAKSFLNVMDVPGLSGWIQEAIDAAVGAYIAPQSLSLDLKTMLSGQEQMDTLSIGVIFIVVKSAKGFRNGDAGKFWESNEEKRGDPYVTIGWGKRGKPIWSSRIIENEGNPHWGEVATLLVGSSELNAKERLRLQIWDSDRGAADDLLGTVELNLHDILNDSATQNKISARTDRLTDIDGKPCPGELEWECGYFGKTTLEQHLQEKGESIDKFIGEVEHQVKRELRETETLSNAQEEFQEHKKAALKDRANQFIADLPPRDQWPSGLLYIYIEQIRGLEVQQTRKASASDETEDEEGDDLPSAYCTLLLNHQAVYKTRTKLKSNKPFFGASTERFIKDWRTTSLILAVRDSRLHEADALIGVVNLPLRTLFKERSHVSESFPLTGGIGYGRVQISLVFRSVQAQLPRSLLSWDVGTLDIQPHAREGEALPSDLKSCRLVLRTLSSKAKLYANPDGGWTQKRNRQVRLTVQRKFGECMVVEFRRHALGPDSTPAFCTLWLQDVADDDEKTLVLPVWPKTGKALDRARVNAREPEGLQRLGTLELTVRLCPGLSGYHKALRDSKLPDIMQVLQAAEDDEESTTPTSPTDEESDDSSSSESEQDGKKASLLSEAKDYIDHKDELHQKHRGLMQWGPARKIAYLGHNVEEAVENAEHKVTSKFKHRQAEPGIDVEA</sequence>
<protein>
    <recommendedName>
        <fullName evidence="17">Meiotically up-regulated gene 190 protein</fullName>
    </recommendedName>
</protein>
<keyword evidence="5" id="KW-0677">Repeat</keyword>
<dbReference type="PANTHER" id="PTHR47348">
    <property type="entry name" value="MEIOTICALLY UP-REGULATED GENE 190 PROTEIN"/>
    <property type="match status" value="1"/>
</dbReference>
<evidence type="ECO:0000256" key="11">
    <source>
        <dbReference type="SAM" id="MobiDB-lite"/>
    </source>
</evidence>
<feature type="region of interest" description="Disordered" evidence="11">
    <location>
        <begin position="929"/>
        <end position="949"/>
    </location>
</feature>
<feature type="domain" description="SMP-LTD" evidence="14">
    <location>
        <begin position="131"/>
        <end position="317"/>
    </location>
</feature>
<dbReference type="InterPro" id="IPR031468">
    <property type="entry name" value="SMP_LBD"/>
</dbReference>
<evidence type="ECO:0000256" key="10">
    <source>
        <dbReference type="ARBA" id="ARBA00023136"/>
    </source>
</evidence>
<dbReference type="SMART" id="SM00239">
    <property type="entry name" value="C2"/>
    <property type="match status" value="2"/>
</dbReference>
<evidence type="ECO:0000313" key="16">
    <source>
        <dbReference type="Proteomes" id="UP001221142"/>
    </source>
</evidence>
<evidence type="ECO:0008006" key="17">
    <source>
        <dbReference type="Google" id="ProtNLM"/>
    </source>
</evidence>
<organism evidence="15 16">
    <name type="scientific">Roridomyces roridus</name>
    <dbReference type="NCBI Taxonomy" id="1738132"/>
    <lineage>
        <taxon>Eukaryota</taxon>
        <taxon>Fungi</taxon>
        <taxon>Dikarya</taxon>
        <taxon>Basidiomycota</taxon>
        <taxon>Agaricomycotina</taxon>
        <taxon>Agaricomycetes</taxon>
        <taxon>Agaricomycetidae</taxon>
        <taxon>Agaricales</taxon>
        <taxon>Marasmiineae</taxon>
        <taxon>Mycenaceae</taxon>
        <taxon>Roridomyces</taxon>
    </lineage>
</organism>
<name>A0AAD7BJQ2_9AGAR</name>
<feature type="compositionally biased region" description="Polar residues" evidence="11">
    <location>
        <begin position="24"/>
        <end position="34"/>
    </location>
</feature>
<keyword evidence="8" id="KW-0445">Lipid transport</keyword>
<dbReference type="Proteomes" id="UP001221142">
    <property type="component" value="Unassembled WGS sequence"/>
</dbReference>
<evidence type="ECO:0000313" key="15">
    <source>
        <dbReference type="EMBL" id="KAJ7623317.1"/>
    </source>
</evidence>
<keyword evidence="6" id="KW-0256">Endoplasmic reticulum</keyword>
<feature type="region of interest" description="Disordered" evidence="11">
    <location>
        <begin position="850"/>
        <end position="896"/>
    </location>
</feature>
<evidence type="ECO:0000256" key="4">
    <source>
        <dbReference type="ARBA" id="ARBA00022692"/>
    </source>
</evidence>
<keyword evidence="4 12" id="KW-0812">Transmembrane</keyword>
<reference evidence="15" key="1">
    <citation type="submission" date="2023-03" db="EMBL/GenBank/DDBJ databases">
        <title>Massive genome expansion in bonnet fungi (Mycena s.s.) driven by repeated elements and novel gene families across ecological guilds.</title>
        <authorList>
            <consortium name="Lawrence Berkeley National Laboratory"/>
            <person name="Harder C.B."/>
            <person name="Miyauchi S."/>
            <person name="Viragh M."/>
            <person name="Kuo A."/>
            <person name="Thoen E."/>
            <person name="Andreopoulos B."/>
            <person name="Lu D."/>
            <person name="Skrede I."/>
            <person name="Drula E."/>
            <person name="Henrissat B."/>
            <person name="Morin E."/>
            <person name="Kohler A."/>
            <person name="Barry K."/>
            <person name="LaButti K."/>
            <person name="Morin E."/>
            <person name="Salamov A."/>
            <person name="Lipzen A."/>
            <person name="Mereny Z."/>
            <person name="Hegedus B."/>
            <person name="Baldrian P."/>
            <person name="Stursova M."/>
            <person name="Weitz H."/>
            <person name="Taylor A."/>
            <person name="Grigoriev I.V."/>
            <person name="Nagy L.G."/>
            <person name="Martin F."/>
            <person name="Kauserud H."/>
        </authorList>
    </citation>
    <scope>NUCLEOTIDE SEQUENCE</scope>
    <source>
        <strain evidence="15">9284</strain>
    </source>
</reference>
<dbReference type="GO" id="GO:0061817">
    <property type="term" value="P:endoplasmic reticulum-plasma membrane tethering"/>
    <property type="evidence" value="ECO:0007669"/>
    <property type="project" value="InterPro"/>
</dbReference>
<dbReference type="PROSITE" id="PS51847">
    <property type="entry name" value="SMP"/>
    <property type="match status" value="1"/>
</dbReference>
<dbReference type="CDD" id="cd04052">
    <property type="entry name" value="C2B_Tricalbin-like"/>
    <property type="match status" value="1"/>
</dbReference>
<dbReference type="AlphaFoldDB" id="A0AAD7BJQ2"/>
<evidence type="ECO:0000256" key="6">
    <source>
        <dbReference type="ARBA" id="ARBA00022824"/>
    </source>
</evidence>
<keyword evidence="16" id="KW-1185">Reference proteome</keyword>
<feature type="transmembrane region" description="Helical" evidence="12">
    <location>
        <begin position="63"/>
        <end position="84"/>
    </location>
</feature>
<proteinExistence type="predicted"/>
<evidence type="ECO:0000256" key="3">
    <source>
        <dbReference type="ARBA" id="ARBA00022553"/>
    </source>
</evidence>
<dbReference type="Pfam" id="PF00168">
    <property type="entry name" value="C2"/>
    <property type="match status" value="2"/>
</dbReference>
<evidence type="ECO:0000259" key="13">
    <source>
        <dbReference type="PROSITE" id="PS50004"/>
    </source>
</evidence>
<keyword evidence="2" id="KW-0813">Transport</keyword>
<feature type="domain" description="C2" evidence="13">
    <location>
        <begin position="526"/>
        <end position="658"/>
    </location>
</feature>
<keyword evidence="10 12" id="KW-0472">Membrane</keyword>
<evidence type="ECO:0000256" key="5">
    <source>
        <dbReference type="ARBA" id="ARBA00022737"/>
    </source>
</evidence>
<dbReference type="SUPFAM" id="SSF49562">
    <property type="entry name" value="C2 domain (Calcium/lipid-binding domain, CaLB)"/>
    <property type="match status" value="2"/>
</dbReference>
<keyword evidence="3" id="KW-0597">Phosphoprotein</keyword>
<feature type="compositionally biased region" description="Basic and acidic residues" evidence="11">
    <location>
        <begin position="877"/>
        <end position="896"/>
    </location>
</feature>
<evidence type="ECO:0000259" key="14">
    <source>
        <dbReference type="PROSITE" id="PS51847"/>
    </source>
</evidence>
<dbReference type="PROSITE" id="PS50004">
    <property type="entry name" value="C2"/>
    <property type="match status" value="2"/>
</dbReference>
<dbReference type="InterPro" id="IPR000008">
    <property type="entry name" value="C2_dom"/>
</dbReference>
<evidence type="ECO:0000256" key="2">
    <source>
        <dbReference type="ARBA" id="ARBA00022448"/>
    </source>
</evidence>
<feature type="region of interest" description="Disordered" evidence="11">
    <location>
        <begin position="1"/>
        <end position="38"/>
    </location>
</feature>
<evidence type="ECO:0000256" key="8">
    <source>
        <dbReference type="ARBA" id="ARBA00023055"/>
    </source>
</evidence>
<comment type="caution">
    <text evidence="15">The sequence shown here is derived from an EMBL/GenBank/DDBJ whole genome shotgun (WGS) entry which is preliminary data.</text>
</comment>
<evidence type="ECO:0000256" key="7">
    <source>
        <dbReference type="ARBA" id="ARBA00022989"/>
    </source>
</evidence>
<dbReference type="CDD" id="cd21676">
    <property type="entry name" value="SMP_Mug190"/>
    <property type="match status" value="1"/>
</dbReference>